<dbReference type="InterPro" id="IPR002828">
    <property type="entry name" value="SurE-like_Pase/nucleotidase"/>
</dbReference>
<dbReference type="EMBL" id="MCFA01000288">
    <property type="protein sequence ID" value="ORX95145.1"/>
    <property type="molecule type" value="Genomic_DNA"/>
</dbReference>
<evidence type="ECO:0000259" key="6">
    <source>
        <dbReference type="Pfam" id="PF01975"/>
    </source>
</evidence>
<comment type="caution">
    <text evidence="7">The sequence shown here is derived from an EMBL/GenBank/DDBJ whole genome shotgun (WGS) entry which is preliminary data.</text>
</comment>
<proteinExistence type="inferred from homology"/>
<dbReference type="PANTHER" id="PTHR30457">
    <property type="entry name" value="5'-NUCLEOTIDASE SURE"/>
    <property type="match status" value="1"/>
</dbReference>
<dbReference type="STRING" id="1231657.A0A1Y1YB54"/>
<keyword evidence="5" id="KW-0732">Signal</keyword>
<feature type="domain" description="Survival protein SurE-like phosphatase/nucleotidase" evidence="6">
    <location>
        <begin position="20"/>
        <end position="222"/>
    </location>
</feature>
<evidence type="ECO:0000256" key="2">
    <source>
        <dbReference type="ARBA" id="ARBA00022723"/>
    </source>
</evidence>
<dbReference type="GO" id="GO:0008252">
    <property type="term" value="F:nucleotidase activity"/>
    <property type="evidence" value="ECO:0007669"/>
    <property type="project" value="InterPro"/>
</dbReference>
<feature type="chain" id="PRO_5012575947" evidence="5">
    <location>
        <begin position="17"/>
        <end position="297"/>
    </location>
</feature>
<feature type="signal peptide" evidence="5">
    <location>
        <begin position="1"/>
        <end position="16"/>
    </location>
</feature>
<dbReference type="InterPro" id="IPR030048">
    <property type="entry name" value="SurE"/>
</dbReference>
<gene>
    <name evidence="7" type="ORF">BCR34DRAFT_594236</name>
</gene>
<evidence type="ECO:0000313" key="8">
    <source>
        <dbReference type="Proteomes" id="UP000193144"/>
    </source>
</evidence>
<dbReference type="AlphaFoldDB" id="A0A1Y1YB54"/>
<sequence>MRHSWFLLVGLPLTQAARVIQSNDDGWAEINIRTFFNSLTNAGHSIVLSAPAENQSGTGSSDATPKTVDSDGCEFGSCPAKSPPTGTNSSNTRLNYVNSFPVTSIKTGIDTTAPKFFDGAKPEIALTGPNVGSNLGIQVPFSGTVGAAVYAVKTAGIPAIAFSGSTGDPTAWNKPTPLYSQVYADLALNVTSTVLASGTPYLPAGVWLNVNFPAVSSTKCNNANQFSFVLSRIYSGLLSPKDVNWCGTDRLPTENSVVSKGCYVSISMGDASDKTDINDDRQAQVLAKLKPILSCLP</sequence>
<evidence type="ECO:0000313" key="7">
    <source>
        <dbReference type="EMBL" id="ORX95145.1"/>
    </source>
</evidence>
<reference evidence="7 8" key="1">
    <citation type="submission" date="2016-07" db="EMBL/GenBank/DDBJ databases">
        <title>Pervasive Adenine N6-methylation of Active Genes in Fungi.</title>
        <authorList>
            <consortium name="DOE Joint Genome Institute"/>
            <person name="Mondo S.J."/>
            <person name="Dannebaum R.O."/>
            <person name="Kuo R.C."/>
            <person name="Labutti K."/>
            <person name="Haridas S."/>
            <person name="Kuo A."/>
            <person name="Salamov A."/>
            <person name="Ahrendt S.R."/>
            <person name="Lipzen A."/>
            <person name="Sullivan W."/>
            <person name="Andreopoulos W.B."/>
            <person name="Clum A."/>
            <person name="Lindquist E."/>
            <person name="Daum C."/>
            <person name="Ramamoorthy G.K."/>
            <person name="Gryganskyi A."/>
            <person name="Culley D."/>
            <person name="Magnuson J.K."/>
            <person name="James T.Y."/>
            <person name="O'Malley M.A."/>
            <person name="Stajich J.E."/>
            <person name="Spatafora J.W."/>
            <person name="Visel A."/>
            <person name="Grigoriev I.V."/>
        </authorList>
    </citation>
    <scope>NUCLEOTIDE SEQUENCE [LARGE SCALE GENOMIC DNA]</scope>
    <source>
        <strain evidence="7 8">CBS 115471</strain>
    </source>
</reference>
<dbReference type="GO" id="GO:0046872">
    <property type="term" value="F:metal ion binding"/>
    <property type="evidence" value="ECO:0007669"/>
    <property type="project" value="UniProtKB-KW"/>
</dbReference>
<comment type="similarity">
    <text evidence="1">Belongs to the SurE nucleotidase family.</text>
</comment>
<dbReference type="SUPFAM" id="SSF64167">
    <property type="entry name" value="SurE-like"/>
    <property type="match status" value="1"/>
</dbReference>
<evidence type="ECO:0000256" key="3">
    <source>
        <dbReference type="ARBA" id="ARBA00022801"/>
    </source>
</evidence>
<dbReference type="Pfam" id="PF01975">
    <property type="entry name" value="SurE"/>
    <property type="match status" value="1"/>
</dbReference>
<keyword evidence="8" id="KW-1185">Reference proteome</keyword>
<name>A0A1Y1YB54_9PLEO</name>
<evidence type="ECO:0000256" key="5">
    <source>
        <dbReference type="SAM" id="SignalP"/>
    </source>
</evidence>
<protein>
    <submittedName>
        <fullName evidence="7">Survival protein sure-like phosphatase/nucleotidase</fullName>
    </submittedName>
</protein>
<dbReference type="InterPro" id="IPR036523">
    <property type="entry name" value="SurE-like_sf"/>
</dbReference>
<dbReference type="Gene3D" id="3.40.1210.10">
    <property type="entry name" value="Survival protein SurE-like phosphatase/nucleotidase"/>
    <property type="match status" value="1"/>
</dbReference>
<evidence type="ECO:0000256" key="1">
    <source>
        <dbReference type="ARBA" id="ARBA00011062"/>
    </source>
</evidence>
<evidence type="ECO:0000256" key="4">
    <source>
        <dbReference type="SAM" id="MobiDB-lite"/>
    </source>
</evidence>
<dbReference type="PANTHER" id="PTHR30457:SF0">
    <property type="entry name" value="PHOSPHATASE, PUTATIVE (AFU_ORTHOLOGUE AFUA_4G01070)-RELATED"/>
    <property type="match status" value="1"/>
</dbReference>
<organism evidence="7 8">
    <name type="scientific">Clohesyomyces aquaticus</name>
    <dbReference type="NCBI Taxonomy" id="1231657"/>
    <lineage>
        <taxon>Eukaryota</taxon>
        <taxon>Fungi</taxon>
        <taxon>Dikarya</taxon>
        <taxon>Ascomycota</taxon>
        <taxon>Pezizomycotina</taxon>
        <taxon>Dothideomycetes</taxon>
        <taxon>Pleosporomycetidae</taxon>
        <taxon>Pleosporales</taxon>
        <taxon>Lindgomycetaceae</taxon>
        <taxon>Clohesyomyces</taxon>
    </lineage>
</organism>
<accession>A0A1Y1YB54</accession>
<feature type="region of interest" description="Disordered" evidence="4">
    <location>
        <begin position="51"/>
        <end position="90"/>
    </location>
</feature>
<keyword evidence="2" id="KW-0479">Metal-binding</keyword>
<feature type="compositionally biased region" description="Polar residues" evidence="4">
    <location>
        <begin position="52"/>
        <end position="64"/>
    </location>
</feature>
<dbReference type="Proteomes" id="UP000193144">
    <property type="component" value="Unassembled WGS sequence"/>
</dbReference>
<dbReference type="OrthoDB" id="4018688at2759"/>
<keyword evidence="3" id="KW-0378">Hydrolase</keyword>